<organism evidence="1">
    <name type="scientific">uncultured Caudovirales phage</name>
    <dbReference type="NCBI Taxonomy" id="2100421"/>
    <lineage>
        <taxon>Viruses</taxon>
        <taxon>Duplodnaviria</taxon>
        <taxon>Heunggongvirae</taxon>
        <taxon>Uroviricota</taxon>
        <taxon>Caudoviricetes</taxon>
        <taxon>Peduoviridae</taxon>
        <taxon>Maltschvirus</taxon>
        <taxon>Maltschvirus maltsch</taxon>
    </lineage>
</organism>
<name>A0A6J5LD77_9CAUD</name>
<sequence length="129" mass="13778">MGTRSNTVVINDGVKILNLYRQFDGYPTGHGAELAAFLAPLTMVNGYGSDSVNQANGMGCLAAQLVANFKKGVGGFYIDNPNGDCDNDYTYTIRGNTQEPDKGLTITVDGYGKQVFSGSIASFINFCKE</sequence>
<reference evidence="1" key="1">
    <citation type="submission" date="2020-04" db="EMBL/GenBank/DDBJ databases">
        <authorList>
            <person name="Chiriac C."/>
            <person name="Salcher M."/>
            <person name="Ghai R."/>
            <person name="Kavagutti S V."/>
        </authorList>
    </citation>
    <scope>NUCLEOTIDE SEQUENCE</scope>
</reference>
<gene>
    <name evidence="1" type="ORF">UFOVP123_76</name>
</gene>
<accession>A0A6J5LD77</accession>
<evidence type="ECO:0000313" key="1">
    <source>
        <dbReference type="EMBL" id="CAB4131303.1"/>
    </source>
</evidence>
<protein>
    <submittedName>
        <fullName evidence="1">Uncharacterized protein</fullName>
    </submittedName>
</protein>
<proteinExistence type="predicted"/>
<dbReference type="EMBL" id="LR796244">
    <property type="protein sequence ID" value="CAB4131303.1"/>
    <property type="molecule type" value="Genomic_DNA"/>
</dbReference>